<evidence type="ECO:0000259" key="13">
    <source>
        <dbReference type="PROSITE" id="PS50001"/>
    </source>
</evidence>
<evidence type="ECO:0000256" key="4">
    <source>
        <dbReference type="ARBA" id="ARBA00022553"/>
    </source>
</evidence>
<dbReference type="SMART" id="SM00252">
    <property type="entry name" value="SH2"/>
    <property type="match status" value="1"/>
</dbReference>
<dbReference type="InterPro" id="IPR035018">
    <property type="entry name" value="Spt6_SH2_C"/>
</dbReference>
<dbReference type="FunFam" id="3.30.505.10:FF:000089">
    <property type="entry name" value="Transcription elongation factor spt6"/>
    <property type="match status" value="1"/>
</dbReference>
<dbReference type="Pfam" id="PF14632">
    <property type="entry name" value="SPT6_acidic"/>
    <property type="match status" value="1"/>
</dbReference>
<keyword evidence="4" id="KW-0597">Phosphoprotein</keyword>
<dbReference type="GO" id="GO:0140673">
    <property type="term" value="P:transcription elongation-coupled chromatin remodeling"/>
    <property type="evidence" value="ECO:0007669"/>
    <property type="project" value="InterPro"/>
</dbReference>
<evidence type="ECO:0000256" key="11">
    <source>
        <dbReference type="PROSITE-ProRule" id="PRU00191"/>
    </source>
</evidence>
<dbReference type="SUPFAM" id="SSF55550">
    <property type="entry name" value="SH2 domain"/>
    <property type="match status" value="1"/>
</dbReference>
<feature type="compositionally biased region" description="Acidic residues" evidence="12">
    <location>
        <begin position="56"/>
        <end position="71"/>
    </location>
</feature>
<feature type="compositionally biased region" description="Acidic residues" evidence="12">
    <location>
        <begin position="163"/>
        <end position="184"/>
    </location>
</feature>
<reference evidence="15" key="1">
    <citation type="journal article" date="2024" name="Gigascience">
        <title>Chromosome-level genome of the poultry shaft louse Menopon gallinae provides insight into the host-switching and adaptive evolution of parasitic lice.</title>
        <authorList>
            <person name="Xu Y."/>
            <person name="Ma L."/>
            <person name="Liu S."/>
            <person name="Liang Y."/>
            <person name="Liu Q."/>
            <person name="He Z."/>
            <person name="Tian L."/>
            <person name="Duan Y."/>
            <person name="Cai W."/>
            <person name="Li H."/>
            <person name="Song F."/>
        </authorList>
    </citation>
    <scope>NUCLEOTIDE SEQUENCE</scope>
    <source>
        <strain evidence="15">Cailab_2023a</strain>
    </source>
</reference>
<evidence type="ECO:0000256" key="5">
    <source>
        <dbReference type="ARBA" id="ARBA00023054"/>
    </source>
</evidence>
<dbReference type="Pfam" id="PF14641">
    <property type="entry name" value="HTH_44"/>
    <property type="match status" value="1"/>
</dbReference>
<dbReference type="GO" id="GO:0003677">
    <property type="term" value="F:DNA binding"/>
    <property type="evidence" value="ECO:0007669"/>
    <property type="project" value="InterPro"/>
</dbReference>
<dbReference type="CDD" id="cd00164">
    <property type="entry name" value="S1_like"/>
    <property type="match status" value="1"/>
</dbReference>
<dbReference type="SUPFAM" id="SSF50249">
    <property type="entry name" value="Nucleic acid-binding proteins"/>
    <property type="match status" value="1"/>
</dbReference>
<dbReference type="CDD" id="cd09918">
    <property type="entry name" value="SH2_Nterm_SPT6_like"/>
    <property type="match status" value="1"/>
</dbReference>
<dbReference type="InterPro" id="IPR036860">
    <property type="entry name" value="SH2_dom_sf"/>
</dbReference>
<dbReference type="Gene3D" id="1.10.10.650">
    <property type="entry name" value="RuvA domain 2-like"/>
    <property type="match status" value="1"/>
</dbReference>
<comment type="function">
    <text evidence="10">Histone H3-H4 chaperone that plays a role in maintenance of chromatin structure during RNA polymerase II transcription elongation.</text>
</comment>
<dbReference type="InterPro" id="IPR003029">
    <property type="entry name" value="S1_domain"/>
</dbReference>
<dbReference type="GO" id="GO:0031491">
    <property type="term" value="F:nucleosome binding"/>
    <property type="evidence" value="ECO:0007669"/>
    <property type="project" value="TreeGrafter"/>
</dbReference>
<feature type="compositionally biased region" description="Polar residues" evidence="12">
    <location>
        <begin position="1760"/>
        <end position="1772"/>
    </location>
</feature>
<dbReference type="Gene3D" id="3.30.505.10">
    <property type="entry name" value="SH2 domain"/>
    <property type="match status" value="2"/>
</dbReference>
<dbReference type="FunFam" id="3.30.420.140:FF:000004">
    <property type="entry name" value="Transcription elongation factor spt6"/>
    <property type="match status" value="1"/>
</dbReference>
<feature type="compositionally biased region" description="Basic and acidic residues" evidence="12">
    <location>
        <begin position="45"/>
        <end position="55"/>
    </location>
</feature>
<dbReference type="FunFam" id="1.10.150.850:FF:000003">
    <property type="entry name" value="Transcription elongation factor spt6"/>
    <property type="match status" value="1"/>
</dbReference>
<keyword evidence="11" id="KW-0727">SH2 domain</keyword>
<feature type="domain" description="S1 motif" evidence="14">
    <location>
        <begin position="1223"/>
        <end position="1278"/>
    </location>
</feature>
<dbReference type="Gene3D" id="1.10.150.850">
    <property type="entry name" value="Spt6, helix-hairpin-helix domain"/>
    <property type="match status" value="1"/>
</dbReference>
<dbReference type="InterPro" id="IPR012340">
    <property type="entry name" value="NA-bd_OB-fold"/>
</dbReference>
<dbReference type="GO" id="GO:0042393">
    <property type="term" value="F:histone binding"/>
    <property type="evidence" value="ECO:0007669"/>
    <property type="project" value="TreeGrafter"/>
</dbReference>
<dbReference type="InterPro" id="IPR028083">
    <property type="entry name" value="Spt6_acidic_N_dom"/>
</dbReference>
<dbReference type="InterPro" id="IPR028088">
    <property type="entry name" value="Spt6_HTH_DNA-bd_dom"/>
</dbReference>
<proteinExistence type="inferred from homology"/>
<feature type="compositionally biased region" description="Acidic residues" evidence="12">
    <location>
        <begin position="121"/>
        <end position="136"/>
    </location>
</feature>
<dbReference type="Pfam" id="PF17674">
    <property type="entry name" value="HHH_9"/>
    <property type="match status" value="1"/>
</dbReference>
<dbReference type="Pfam" id="PF14639">
    <property type="entry name" value="YqgF"/>
    <property type="match status" value="1"/>
</dbReference>
<dbReference type="Gene3D" id="1.10.3500.10">
    <property type="entry name" value="Tex N-terminal region-like"/>
    <property type="match status" value="1"/>
</dbReference>
<evidence type="ECO:0000256" key="7">
    <source>
        <dbReference type="ARBA" id="ARBA00023186"/>
    </source>
</evidence>
<keyword evidence="7" id="KW-0143">Chaperone</keyword>
<protein>
    <recommendedName>
        <fullName evidence="3">Transcription elongation factor SPT6</fullName>
    </recommendedName>
    <alternativeName>
        <fullName evidence="9">Transcription elongation factor spt6</fullName>
    </alternativeName>
</protein>
<dbReference type="FunFam" id="1.10.150.850:FF:000004">
    <property type="entry name" value="Transcription elongation factor SPT6"/>
    <property type="match status" value="1"/>
</dbReference>
<gene>
    <name evidence="15" type="ORF">PYX00_005308</name>
</gene>
<dbReference type="FunFam" id="3.30.505.10:FF:000030">
    <property type="entry name" value="Transcription elongation factor spt6"/>
    <property type="match status" value="1"/>
</dbReference>
<dbReference type="InterPro" id="IPR035019">
    <property type="entry name" value="Spt6_SH2_N"/>
</dbReference>
<dbReference type="EMBL" id="JARGDH010000003">
    <property type="protein sequence ID" value="KAL0272267.1"/>
    <property type="molecule type" value="Genomic_DNA"/>
</dbReference>
<comment type="similarity">
    <text evidence="2 10">Belongs to the SPT6 family.</text>
</comment>
<dbReference type="InterPro" id="IPR035420">
    <property type="entry name" value="Spt6_SH2"/>
</dbReference>
<dbReference type="FunFam" id="1.10.3500.10:FF:000006">
    <property type="entry name" value="Transcription elongation factor spt6"/>
    <property type="match status" value="1"/>
</dbReference>
<feature type="domain" description="SH2" evidence="13">
    <location>
        <begin position="1320"/>
        <end position="1411"/>
    </location>
</feature>
<feature type="region of interest" description="Disordered" evidence="12">
    <location>
        <begin position="485"/>
        <end position="519"/>
    </location>
</feature>
<sequence length="1785" mass="205588">MADFLDSEAEESDDEELSPNEKKKLKRHKAIDSDDDEEEEEDDEEKLREELKDLIDDNPIEEDESEGEDSDGSGHSKKRKKSDDEEFDEGLEEDDYDLLEENLGHKIERKKKFKRLRRLDDDESGDDQEEHDEGEEREAIANELFEGSDNDEGERLERGGEAEQYDVEEEEGEYSDDDDGFIVDDDGRPIAEKRKKRKPIFNDAALQEAQDIFGVDFDYDEFEKYGDEYEEEEEEDEYDDEEAAEEEPRRRKEKKKVRKTTRKSIFEIYEPSELKRGHFTDLDNEIRNTDIPERMQLRDVRVTPVPEGSDELDEEAEWIYRQAFCKPTISIQDGTDRDRPRKGPQTVGKIKRALDFIRNQNFEVPFIAFYRKEYVLPELNINDLWRVYKFDEKWCQLRTRKNNLVSLFEKMKDFQAEVLTKNIDAPLPEGIRVISDDDIERLKNVQTTEELKDVHMHFLLYYSQDVPAMLEANKKREKEAAKLERRRKKLEERVNGENGDVDDLDEEEEEPEQAPEETIKQAVRSGPYAMCRKAGLDGLAKRFGLSPAHFGENLRDNYQRHEVEQEGTEPLELAKKYAGRQFTQPEDILKAAKFMVATQLAREPLVRKCVRETFFEKAKIDVRPTKKGIKEIDENHPCYSMKYLKGKPVRDLQGDQFMKLAIAEEDKLITITFDERLPGLTSPSYIEEVKQLYYRDEFSKNVQDWNALRVECVEIALKKILFPDLKKELRAHLLAEARECVLKLCCRKLYNWIKVAPYSAEFDNDDDDWSTKKGLRIMGIAYVPDLSQAAFSCIIGPDGECTDYLRLPNLLRRKMSFNKDESALKKADLTALRTLMQSKKPHVIVIGGESRDALMIKQDLQQIVTSLVEDDEFASISVEILDNELAKTYANSLKGENEFRDYPILLRQAISLARRMQDPLIEFSQLCTTDEEILCLRYHPLQDQIPKDELLDALYLEFVNRTNEVGVDVNKAVDQAYTSNLVQFICGFGPRKAAALLKTLKQNNQRLENRTQLVTACHMGPKVFINCAGFIKIDTGSLGDSTEAYVEILDGTRVHPETYEWARKMAVDALEYEDEEANPAGALEEILRSPERLKDLDLDAFAEELERQGFGNKSITLYDIRAELNHLYKDLRTPYRSPNPEELFDMLTKESPETFYIGKMVLATVVGITHKRPKGDQLDQANPVRNDETGLWQCPFCLKNDFPELSEVWNHFDAGSCPGQATGVRLRLDNGINGYIHVRNLSDKHVSNPEERVQKNQIIHCRITKIEVDRFSIECTSKSSDLADKNNEWRPPKDPYYDHEAENKDIKTEEDAKKMKARQQYIKRVIVHPAFHNVGYSEAEKIMATLEQGEAIIRPSSKGANHLTVTWKVTDDILQHIDVREEGKENAFSLGQSLWIGNEEFEDLDEIIARHINPMASHVRDILSFKNYRDTDGGRKEKAEEILREEKKKNPNKIHYFISASKTLPGKFLLSYLPRIRCRHEYITVTPDGFRFRQQMFDSINLLFRWFKEHFRDPIPGTPGTPRISRTPYHGGQTPSLNLSNINAESIQRVAQNLPNHMLQSLTQVASQTPHYPPHTPGQYHYANTPYTPSGQTPFMTPYATPHVNVSQTPRYGAGAQTPPHHNITPFVHPGGITPATMNRMTPGYRTPSHRPSATPQHQPHGARPFGGDPLDWQKAAEAWARRKSKDQAPGARMDARGTPRMDGRNTPRDGSNRLGTGSTPRYDDSRKGWRHDDRSSSRSGQRHHRSHSSSRDSVKSFGTPMTNTSPHSMVESSIGDGTPLYDEN</sequence>
<dbReference type="FunFam" id="1.10.10.650:FF:000002">
    <property type="entry name" value="Transcription elongation factor spt6"/>
    <property type="match status" value="1"/>
</dbReference>
<comment type="subcellular location">
    <subcellularLocation>
        <location evidence="1 10">Nucleus</location>
    </subcellularLocation>
</comment>
<feature type="region of interest" description="Disordered" evidence="12">
    <location>
        <begin position="1"/>
        <end position="103"/>
    </location>
</feature>
<evidence type="ECO:0000256" key="10">
    <source>
        <dbReference type="PIRNR" id="PIRNR036947"/>
    </source>
</evidence>
<evidence type="ECO:0000256" key="6">
    <source>
        <dbReference type="ARBA" id="ARBA00023163"/>
    </source>
</evidence>
<evidence type="ECO:0000256" key="2">
    <source>
        <dbReference type="ARBA" id="ARBA00009253"/>
    </source>
</evidence>
<dbReference type="Pfam" id="PF14633">
    <property type="entry name" value="SH2_2"/>
    <property type="match status" value="1"/>
</dbReference>
<dbReference type="InterPro" id="IPR017072">
    <property type="entry name" value="TF_Spt6"/>
</dbReference>
<keyword evidence="8 10" id="KW-0539">Nucleus</keyword>
<evidence type="ECO:0000259" key="14">
    <source>
        <dbReference type="PROSITE" id="PS50126"/>
    </source>
</evidence>
<evidence type="ECO:0000256" key="8">
    <source>
        <dbReference type="ARBA" id="ARBA00023242"/>
    </source>
</evidence>
<dbReference type="FunFam" id="1.10.10.2740:FF:000001">
    <property type="entry name" value="Transcription elongation factor spt6"/>
    <property type="match status" value="1"/>
</dbReference>
<organism evidence="15">
    <name type="scientific">Menopon gallinae</name>
    <name type="common">poultry shaft louse</name>
    <dbReference type="NCBI Taxonomy" id="328185"/>
    <lineage>
        <taxon>Eukaryota</taxon>
        <taxon>Metazoa</taxon>
        <taxon>Ecdysozoa</taxon>
        <taxon>Arthropoda</taxon>
        <taxon>Hexapoda</taxon>
        <taxon>Insecta</taxon>
        <taxon>Pterygota</taxon>
        <taxon>Neoptera</taxon>
        <taxon>Paraneoptera</taxon>
        <taxon>Psocodea</taxon>
        <taxon>Troctomorpha</taxon>
        <taxon>Phthiraptera</taxon>
        <taxon>Amblycera</taxon>
        <taxon>Menoponidae</taxon>
        <taxon>Menopon</taxon>
    </lineage>
</organism>
<feature type="compositionally biased region" description="Basic and acidic residues" evidence="12">
    <location>
        <begin position="1694"/>
        <end position="1712"/>
    </location>
</feature>
<feature type="region of interest" description="Disordered" evidence="12">
    <location>
        <begin position="1640"/>
        <end position="1785"/>
    </location>
</feature>
<dbReference type="Gene3D" id="1.10.10.2740">
    <property type="entry name" value="Spt6, Death-like domain"/>
    <property type="match status" value="1"/>
</dbReference>
<keyword evidence="6 10" id="KW-0804">Transcription</keyword>
<dbReference type="SUPFAM" id="SSF158832">
    <property type="entry name" value="Tex N-terminal region-like"/>
    <property type="match status" value="1"/>
</dbReference>
<keyword evidence="5" id="KW-0175">Coiled coil</keyword>
<dbReference type="PROSITE" id="PS50126">
    <property type="entry name" value="S1"/>
    <property type="match status" value="1"/>
</dbReference>
<dbReference type="Pfam" id="PF00575">
    <property type="entry name" value="S1"/>
    <property type="match status" value="1"/>
</dbReference>
<evidence type="ECO:0000313" key="15">
    <source>
        <dbReference type="EMBL" id="KAL0272267.1"/>
    </source>
</evidence>
<feature type="region of interest" description="Disordered" evidence="12">
    <location>
        <begin position="117"/>
        <end position="198"/>
    </location>
</feature>
<evidence type="ECO:0000256" key="9">
    <source>
        <dbReference type="ARBA" id="ARBA00070625"/>
    </source>
</evidence>
<feature type="compositionally biased region" description="Acidic residues" evidence="12">
    <location>
        <begin position="33"/>
        <end position="44"/>
    </location>
</feature>
<feature type="region of interest" description="Disordered" evidence="12">
    <location>
        <begin position="1566"/>
        <end position="1589"/>
    </location>
</feature>
<dbReference type="CDD" id="cd09928">
    <property type="entry name" value="SH2_Cterm_SPT6_like"/>
    <property type="match status" value="1"/>
</dbReference>
<dbReference type="GO" id="GO:0060429">
    <property type="term" value="P:epithelium development"/>
    <property type="evidence" value="ECO:0007669"/>
    <property type="project" value="UniProtKB-ARBA"/>
</dbReference>
<dbReference type="InterPro" id="IPR023323">
    <property type="entry name" value="Tex-like_dom_sf"/>
</dbReference>
<dbReference type="InterPro" id="IPR028231">
    <property type="entry name" value="Spt6_YqgF"/>
</dbReference>
<feature type="compositionally biased region" description="Acidic residues" evidence="12">
    <location>
        <begin position="1"/>
        <end position="18"/>
    </location>
</feature>
<dbReference type="PANTHER" id="PTHR10145:SF6">
    <property type="entry name" value="TRANSCRIPTION ELONGATION FACTOR SPT6"/>
    <property type="match status" value="1"/>
</dbReference>
<dbReference type="Pfam" id="PF14635">
    <property type="entry name" value="HHH_7"/>
    <property type="match status" value="1"/>
</dbReference>
<dbReference type="PIRSF" id="PIRSF036947">
    <property type="entry name" value="Spt6"/>
    <property type="match status" value="1"/>
</dbReference>
<name>A0AAW2HR70_9NEOP</name>
<feature type="compositionally biased region" description="Acidic residues" evidence="12">
    <location>
        <begin position="228"/>
        <end position="245"/>
    </location>
</feature>
<dbReference type="InterPro" id="IPR032706">
    <property type="entry name" value="Spt6_HHH"/>
</dbReference>
<dbReference type="InterPro" id="IPR037027">
    <property type="entry name" value="YqgF/RNaseH-like_dom_sf"/>
</dbReference>
<dbReference type="Gene3D" id="2.40.50.140">
    <property type="entry name" value="Nucleic acid-binding proteins"/>
    <property type="match status" value="1"/>
</dbReference>
<feature type="compositionally biased region" description="Acidic residues" evidence="12">
    <location>
        <begin position="499"/>
        <end position="515"/>
    </location>
</feature>
<dbReference type="InterPro" id="IPR023319">
    <property type="entry name" value="Tex-like_HTH_dom_sf"/>
</dbReference>
<feature type="compositionally biased region" description="Basic and acidic residues" evidence="12">
    <location>
        <begin position="485"/>
        <end position="495"/>
    </location>
</feature>
<evidence type="ECO:0000256" key="3">
    <source>
        <dbReference type="ARBA" id="ARBA00020248"/>
    </source>
</evidence>
<evidence type="ECO:0000256" key="12">
    <source>
        <dbReference type="SAM" id="MobiDB-lite"/>
    </source>
</evidence>
<dbReference type="GO" id="GO:0034728">
    <property type="term" value="P:nucleosome organization"/>
    <property type="evidence" value="ECO:0007669"/>
    <property type="project" value="TreeGrafter"/>
</dbReference>
<feature type="compositionally biased region" description="Basic and acidic residues" evidence="12">
    <location>
        <begin position="1722"/>
        <end position="1737"/>
    </location>
</feature>
<accession>A0AAW2HR70</accession>
<dbReference type="PROSITE" id="PS50001">
    <property type="entry name" value="SH2"/>
    <property type="match status" value="1"/>
</dbReference>
<dbReference type="InterPro" id="IPR042066">
    <property type="entry name" value="Spt6_death-like"/>
</dbReference>
<dbReference type="PANTHER" id="PTHR10145">
    <property type="entry name" value="TRANSCRIPTION ELONGATION FACTOR SPT6"/>
    <property type="match status" value="1"/>
</dbReference>
<dbReference type="InterPro" id="IPR041692">
    <property type="entry name" value="HHH_9"/>
</dbReference>
<dbReference type="SUPFAM" id="SSF53098">
    <property type="entry name" value="Ribonuclease H-like"/>
    <property type="match status" value="1"/>
</dbReference>
<dbReference type="GO" id="GO:0008023">
    <property type="term" value="C:transcription elongation factor complex"/>
    <property type="evidence" value="ECO:0007669"/>
    <property type="project" value="TreeGrafter"/>
</dbReference>
<dbReference type="Gene3D" id="3.30.420.140">
    <property type="entry name" value="YqgF/RNase H-like domain"/>
    <property type="match status" value="1"/>
</dbReference>
<dbReference type="InterPro" id="IPR006641">
    <property type="entry name" value="YqgF/RNaseH-like_dom"/>
</dbReference>
<evidence type="ECO:0000256" key="1">
    <source>
        <dbReference type="ARBA" id="ARBA00004123"/>
    </source>
</evidence>
<dbReference type="InterPro" id="IPR000980">
    <property type="entry name" value="SH2"/>
</dbReference>
<dbReference type="InterPro" id="IPR010994">
    <property type="entry name" value="RuvA_2-like"/>
</dbReference>
<dbReference type="SUPFAM" id="SSF47781">
    <property type="entry name" value="RuvA domain 2-like"/>
    <property type="match status" value="2"/>
</dbReference>
<dbReference type="SMART" id="SM00732">
    <property type="entry name" value="YqgFc"/>
    <property type="match status" value="1"/>
</dbReference>
<feature type="compositionally biased region" description="Acidic residues" evidence="12">
    <location>
        <begin position="84"/>
        <end position="100"/>
    </location>
</feature>
<feature type="region of interest" description="Disordered" evidence="12">
    <location>
        <begin position="220"/>
        <end position="256"/>
    </location>
</feature>
<dbReference type="InterPro" id="IPR012337">
    <property type="entry name" value="RNaseH-like_sf"/>
</dbReference>
<comment type="caution">
    <text evidence="15">The sequence shown here is derived from an EMBL/GenBank/DDBJ whole genome shotgun (WGS) entry which is preliminary data.</text>
</comment>